<dbReference type="EMBL" id="NPDU01000024">
    <property type="protein sequence ID" value="PJZ61931.1"/>
    <property type="molecule type" value="Genomic_DNA"/>
</dbReference>
<dbReference type="Proteomes" id="UP000232149">
    <property type="component" value="Unassembled WGS sequence"/>
</dbReference>
<protein>
    <submittedName>
        <fullName evidence="1">Uncharacterized protein</fullName>
    </submittedName>
</protein>
<sequence>MIVKKILRSFSPREMQDQPNIPQSEFIVIHAAIDRIFVLQEEGKIAIYPSQMKKLKDIRQKPTYLTHAQKNLTLSLIDSIFINHRNLYDIMTPKQKKMKAPKPELNALFNRIRIIHSEILDNLKQLIPLPIQSV</sequence>
<comment type="caution">
    <text evidence="1">The sequence shown here is derived from an EMBL/GenBank/DDBJ whole genome shotgun (WGS) entry which is preliminary data.</text>
</comment>
<evidence type="ECO:0000313" key="2">
    <source>
        <dbReference type="Proteomes" id="UP000232149"/>
    </source>
</evidence>
<accession>A0ABX4NYJ6</accession>
<proteinExistence type="predicted"/>
<dbReference type="RefSeq" id="WP_100788071.1">
    <property type="nucleotide sequence ID" value="NZ_NPDU01000024.1"/>
</dbReference>
<reference evidence="1 2" key="1">
    <citation type="submission" date="2017-07" db="EMBL/GenBank/DDBJ databases">
        <title>Leptospira spp. isolated from tropical soils.</title>
        <authorList>
            <person name="Thibeaux R."/>
            <person name="Iraola G."/>
            <person name="Ferres I."/>
            <person name="Bierque E."/>
            <person name="Girault D."/>
            <person name="Soupe-Gilbert M.-E."/>
            <person name="Picardeau M."/>
            <person name="Goarant C."/>
        </authorList>
    </citation>
    <scope>NUCLEOTIDE SEQUENCE [LARGE SCALE GENOMIC DNA]</scope>
    <source>
        <strain evidence="1 2">FH2-B-D1</strain>
    </source>
</reference>
<gene>
    <name evidence="1" type="ORF">CH376_11055</name>
</gene>
<name>A0ABX4NYJ6_9LEPT</name>
<evidence type="ECO:0000313" key="1">
    <source>
        <dbReference type="EMBL" id="PJZ61931.1"/>
    </source>
</evidence>
<organism evidence="1 2">
    <name type="scientific">Leptospira adleri</name>
    <dbReference type="NCBI Taxonomy" id="2023186"/>
    <lineage>
        <taxon>Bacteria</taxon>
        <taxon>Pseudomonadati</taxon>
        <taxon>Spirochaetota</taxon>
        <taxon>Spirochaetia</taxon>
        <taxon>Leptospirales</taxon>
        <taxon>Leptospiraceae</taxon>
        <taxon>Leptospira</taxon>
    </lineage>
</organism>
<keyword evidence="2" id="KW-1185">Reference proteome</keyword>